<keyword evidence="3 7" id="KW-0812">Transmembrane</keyword>
<evidence type="ECO:0000256" key="5">
    <source>
        <dbReference type="ARBA" id="ARBA00023136"/>
    </source>
</evidence>
<dbReference type="GO" id="GO:0050982">
    <property type="term" value="P:detection of mechanical stimulus"/>
    <property type="evidence" value="ECO:0007669"/>
    <property type="project" value="TreeGrafter"/>
</dbReference>
<protein>
    <recommendedName>
        <fullName evidence="8">Polycystin domain-containing protein</fullName>
    </recommendedName>
</protein>
<evidence type="ECO:0000313" key="10">
    <source>
        <dbReference type="Proteomes" id="UP000007875"/>
    </source>
</evidence>
<dbReference type="GO" id="GO:0005262">
    <property type="term" value="F:calcium channel activity"/>
    <property type="evidence" value="ECO:0007669"/>
    <property type="project" value="TreeGrafter"/>
</dbReference>
<dbReference type="PRINTS" id="PR00500">
    <property type="entry name" value="POLYCYSTIN1"/>
</dbReference>
<evidence type="ECO:0000256" key="7">
    <source>
        <dbReference type="SAM" id="Phobius"/>
    </source>
</evidence>
<evidence type="ECO:0000256" key="6">
    <source>
        <dbReference type="SAM" id="MobiDB-lite"/>
    </source>
</evidence>
<dbReference type="InterPro" id="IPR046791">
    <property type="entry name" value="Polycystin_dom"/>
</dbReference>
<dbReference type="SUPFAM" id="SSF49723">
    <property type="entry name" value="Lipase/lipooxygenase domain (PLAT/LH2 domain)"/>
    <property type="match status" value="1"/>
</dbReference>
<dbReference type="InParanoid" id="H2Y6Q6"/>
<sequence>ERTLDWWIPFEDIPQGVSNYNLTIHASLGAKYFRLGSVLKTLVTTYAVNCLYWDDDIFDWDNQGCRVSDVLTTDPNIHCHRDVPTLFASRLIVYPNKIDYSKLSLDLWKKFLENPIIFVCLFILYTSYAVLVTLARVKDVECEDKQAYIEVVDNSPADNYRYYVTLYTGNRRVAGTSAVVCIKFLQRIVVRDLETNECTFFICKKWFYDDIDHIFPAARTKELHTFDSLFQIKCENYLKDQHMWYSILAMRPWQQSDMSRVERLSACYLLIFMIMLTSLMFYGREVSQPGFKIDLGYYSFKWSQIAIGLESGLLCYPLTYIVTTLFRYSQPRLKSRTKNKDLLRLERGESIRPYSKHEFTSSSGSEFDDMSLAPRTVKTSEYGRNGITGKITKLQNDLPENTCIDIIKDNRKQSSTTRQCDNKFRINHLKKNKLPEGFRPLKERRIKQQSRRDAETQTPQSMRTRRKQLRMKRTSNSGEFPGHNPNNSTNRYVDPKMVGSNPRSYTMVDIDPFSFDFRPLPWFFVYFAWFIMLTTILGSSVLCVMYGMTYGVEISKEWLISLLSGFIQSIILIEPFKAVFLASFNVINNPKHDLKDWLAPVPDFFYPQQHGDPQLLEDRLINERSKNPAYQPPTRCEVLEGQKQRALERKLRRRLKRISVHLLYLAFLFIVAFGQRGQNSFQFGQAINRMFINDASKITSHEGIYKWIENSLADSLFSNNEIYFPDGQFVFVSRPLLRQKRVITVLCEHSDAKLPVKLGEKTPCRLGFDYAFEDRKSYGASWSKRIRYLYNQHYDVNNSPWSYTALPWTWISDYFGEHANYGNGGYYVTIPDAAKTKAMAQYLRLAQWIDKNTRAIIFEAVFYNVPHRIYCVTIIAIEISTSGNVYVSSRLHLMRTH</sequence>
<feature type="transmembrane region" description="Helical" evidence="7">
    <location>
        <begin position="302"/>
        <end position="326"/>
    </location>
</feature>
<dbReference type="GeneTree" id="ENSGT00880000138223"/>
<keyword evidence="10" id="KW-1185">Reference proteome</keyword>
<feature type="transmembrane region" description="Helical" evidence="7">
    <location>
        <begin position="559"/>
        <end position="587"/>
    </location>
</feature>
<dbReference type="STRING" id="51511.ENSCSAVP00000001004"/>
<dbReference type="OMA" id="HTARERY"/>
<name>H2Y6Q6_CIOSA</name>
<reference evidence="9" key="3">
    <citation type="submission" date="2025-09" db="UniProtKB">
        <authorList>
            <consortium name="Ensembl"/>
        </authorList>
    </citation>
    <scope>IDENTIFICATION</scope>
</reference>
<reference evidence="10" key="1">
    <citation type="submission" date="2003-08" db="EMBL/GenBank/DDBJ databases">
        <authorList>
            <person name="Birren B."/>
            <person name="Nusbaum C."/>
            <person name="Abebe A."/>
            <person name="Abouelleil A."/>
            <person name="Adekoya E."/>
            <person name="Ait-zahra M."/>
            <person name="Allen N."/>
            <person name="Allen T."/>
            <person name="An P."/>
            <person name="Anderson M."/>
            <person name="Anderson S."/>
            <person name="Arachchi H."/>
            <person name="Armbruster J."/>
            <person name="Bachantsang P."/>
            <person name="Baldwin J."/>
            <person name="Barry A."/>
            <person name="Bayul T."/>
            <person name="Blitshsteyn B."/>
            <person name="Bloom T."/>
            <person name="Blye J."/>
            <person name="Boguslavskiy L."/>
            <person name="Borowsky M."/>
            <person name="Boukhgalter B."/>
            <person name="Brunache A."/>
            <person name="Butler J."/>
            <person name="Calixte N."/>
            <person name="Calvo S."/>
            <person name="Camarata J."/>
            <person name="Campo K."/>
            <person name="Chang J."/>
            <person name="Cheshatsang Y."/>
            <person name="Citroen M."/>
            <person name="Collymore A."/>
            <person name="Considine T."/>
            <person name="Cook A."/>
            <person name="Cooke P."/>
            <person name="Corum B."/>
            <person name="Cuomo C."/>
            <person name="David R."/>
            <person name="Dawoe T."/>
            <person name="Degray S."/>
            <person name="Dodge S."/>
            <person name="Dooley K."/>
            <person name="Dorje P."/>
            <person name="Dorjee K."/>
            <person name="Dorris L."/>
            <person name="Duffey N."/>
            <person name="Dupes A."/>
            <person name="Elkins T."/>
            <person name="Engels R."/>
            <person name="Erickson J."/>
            <person name="Farina A."/>
            <person name="Faro S."/>
            <person name="Ferreira P."/>
            <person name="Fischer H."/>
            <person name="Fitzgerald M."/>
            <person name="Foley K."/>
            <person name="Gage D."/>
            <person name="Galagan J."/>
            <person name="Gearin G."/>
            <person name="Gnerre S."/>
            <person name="Gnirke A."/>
            <person name="Goyette A."/>
            <person name="Graham J."/>
            <person name="Grandbois E."/>
            <person name="Gyaltsen K."/>
            <person name="Hafez N."/>
            <person name="Hagopian D."/>
            <person name="Hagos B."/>
            <person name="Hall J."/>
            <person name="Hatcher B."/>
            <person name="Heller A."/>
            <person name="Higgins H."/>
            <person name="Honan T."/>
            <person name="Horn A."/>
            <person name="Houde N."/>
            <person name="Hughes L."/>
            <person name="Hulme W."/>
            <person name="Husby E."/>
            <person name="Iliev I."/>
            <person name="Jaffe D."/>
            <person name="Jones C."/>
            <person name="Kamal M."/>
            <person name="Kamat A."/>
            <person name="Kamvysselis M."/>
            <person name="Karlsson E."/>
            <person name="Kells C."/>
            <person name="Kieu A."/>
            <person name="Kisner P."/>
            <person name="Kodira C."/>
            <person name="Kulbokas E."/>
            <person name="Labutti K."/>
            <person name="Lama D."/>
            <person name="Landers T."/>
            <person name="Leger J."/>
            <person name="Levine S."/>
            <person name="Lewis D."/>
            <person name="Lewis T."/>
            <person name="Lindblad-toh K."/>
            <person name="Liu X."/>
            <person name="Lokyitsang T."/>
            <person name="Lokyitsang Y."/>
            <person name="Lucien O."/>
            <person name="Lui A."/>
            <person name="Ma L.J."/>
            <person name="Mabbitt R."/>
            <person name="Macdonald J."/>
            <person name="Maclean C."/>
            <person name="Major J."/>
            <person name="Manning J."/>
            <person name="Marabella R."/>
            <person name="Maru K."/>
            <person name="Matthews C."/>
            <person name="Mauceli E."/>
            <person name="Mccarthy M."/>
            <person name="Mcdonough S."/>
            <person name="Mcghee T."/>
            <person name="Meldrim J."/>
            <person name="Meneus L."/>
            <person name="Mesirov J."/>
            <person name="Mihalev A."/>
            <person name="Mihova T."/>
            <person name="Mikkelsen T."/>
            <person name="Mlenga V."/>
            <person name="Moru K."/>
            <person name="Mozes J."/>
            <person name="Mulrain L."/>
            <person name="Munson G."/>
            <person name="Naylor J."/>
            <person name="Newes C."/>
            <person name="Nguyen C."/>
            <person name="Nguyen N."/>
            <person name="Nguyen T."/>
            <person name="Nicol R."/>
            <person name="Nielsen C."/>
            <person name="Nizzari M."/>
            <person name="Norbu C."/>
            <person name="Norbu N."/>
            <person name="O'donnell P."/>
            <person name="Okoawo O."/>
            <person name="O'leary S."/>
            <person name="Omotosho B."/>
            <person name="O'neill K."/>
            <person name="Osman S."/>
            <person name="Parker S."/>
            <person name="Perrin D."/>
            <person name="Phunkhang P."/>
            <person name="Piqani B."/>
            <person name="Purcell S."/>
            <person name="Rachupka T."/>
            <person name="Ramasamy U."/>
            <person name="Rameau R."/>
            <person name="Ray V."/>
            <person name="Raymond C."/>
            <person name="Retta R."/>
            <person name="Richardson S."/>
            <person name="Rise C."/>
            <person name="Rodriguez J."/>
            <person name="Rogers J."/>
            <person name="Rogov P."/>
            <person name="Rutman M."/>
            <person name="Schupbach R."/>
            <person name="Seaman C."/>
            <person name="Settipalli S."/>
            <person name="Sharpe T."/>
            <person name="Sheridan J."/>
            <person name="Sherpa N."/>
            <person name="Shi J."/>
            <person name="Smirnov S."/>
            <person name="Smith C."/>
            <person name="Sougnez C."/>
            <person name="Spencer B."/>
            <person name="Stalker J."/>
            <person name="Stange-thomann N."/>
            <person name="Stavropoulos S."/>
            <person name="Stetson K."/>
            <person name="Stone C."/>
            <person name="Stone S."/>
            <person name="Stubbs M."/>
            <person name="Talamas J."/>
            <person name="Tchuinga P."/>
            <person name="Tenzing P."/>
            <person name="Tesfaye S."/>
            <person name="Theodore J."/>
            <person name="Thoulutsang Y."/>
            <person name="Topham K."/>
            <person name="Towey S."/>
            <person name="Tsamla T."/>
            <person name="Tsomo N."/>
            <person name="Vallee D."/>
            <person name="Vassiliev H."/>
            <person name="Venkataraman V."/>
            <person name="Vinson J."/>
            <person name="Vo A."/>
            <person name="Wade C."/>
            <person name="Wang S."/>
            <person name="Wangchuk T."/>
            <person name="Wangdi T."/>
            <person name="Whittaker C."/>
            <person name="Wilkinson J."/>
            <person name="Wu Y."/>
            <person name="Wyman D."/>
            <person name="Yadav S."/>
            <person name="Yang S."/>
            <person name="Yang X."/>
            <person name="Yeager S."/>
            <person name="Yee E."/>
            <person name="Young G."/>
            <person name="Zainoun J."/>
            <person name="Zembeck L."/>
            <person name="Zimmer A."/>
            <person name="Zody M."/>
            <person name="Lander E."/>
        </authorList>
    </citation>
    <scope>NUCLEOTIDE SEQUENCE [LARGE SCALE GENOMIC DNA]</scope>
</reference>
<dbReference type="HOGENOM" id="CLU_322785_0_0_1"/>
<evidence type="ECO:0000313" key="9">
    <source>
        <dbReference type="Ensembl" id="ENSCSAVP00000001004.1"/>
    </source>
</evidence>
<dbReference type="InterPro" id="IPR051223">
    <property type="entry name" value="Polycystin"/>
</dbReference>
<dbReference type="InterPro" id="IPR000434">
    <property type="entry name" value="PC1"/>
</dbReference>
<dbReference type="eggNOG" id="KOG3599">
    <property type="taxonomic scope" value="Eukaryota"/>
</dbReference>
<evidence type="ECO:0000256" key="2">
    <source>
        <dbReference type="ARBA" id="ARBA00007200"/>
    </source>
</evidence>
<dbReference type="PANTHER" id="PTHR10877">
    <property type="entry name" value="POLYCYSTIN FAMILY MEMBER"/>
    <property type="match status" value="1"/>
</dbReference>
<keyword evidence="4 7" id="KW-1133">Transmembrane helix</keyword>
<dbReference type="Ensembl" id="ENSCSAVT00000001015.1">
    <property type="protein sequence ID" value="ENSCSAVP00000001004.1"/>
    <property type="gene ID" value="ENSCSAVG00000000564.1"/>
</dbReference>
<organism evidence="9 10">
    <name type="scientific">Ciona savignyi</name>
    <name type="common">Pacific transparent sea squirt</name>
    <dbReference type="NCBI Taxonomy" id="51511"/>
    <lineage>
        <taxon>Eukaryota</taxon>
        <taxon>Metazoa</taxon>
        <taxon>Chordata</taxon>
        <taxon>Tunicata</taxon>
        <taxon>Ascidiacea</taxon>
        <taxon>Phlebobranchia</taxon>
        <taxon>Cionidae</taxon>
        <taxon>Ciona</taxon>
    </lineage>
</organism>
<comment type="subcellular location">
    <subcellularLocation>
        <location evidence="1">Membrane</location>
        <topology evidence="1">Multi-pass membrane protein</topology>
    </subcellularLocation>
</comment>
<comment type="similarity">
    <text evidence="2">Belongs to the polycystin family.</text>
</comment>
<dbReference type="Proteomes" id="UP000007875">
    <property type="component" value="Unassembled WGS sequence"/>
</dbReference>
<feature type="region of interest" description="Disordered" evidence="6">
    <location>
        <begin position="433"/>
        <end position="495"/>
    </location>
</feature>
<keyword evidence="5 7" id="KW-0472">Membrane</keyword>
<proteinExistence type="inferred from homology"/>
<evidence type="ECO:0000256" key="1">
    <source>
        <dbReference type="ARBA" id="ARBA00004141"/>
    </source>
</evidence>
<reference evidence="9" key="2">
    <citation type="submission" date="2025-08" db="UniProtKB">
        <authorList>
            <consortium name="Ensembl"/>
        </authorList>
    </citation>
    <scope>IDENTIFICATION</scope>
</reference>
<dbReference type="PANTHER" id="PTHR10877:SF150">
    <property type="entry name" value="REJ DOMAIN-CONTAINING PROTEIN"/>
    <property type="match status" value="1"/>
</dbReference>
<feature type="compositionally biased region" description="Polar residues" evidence="6">
    <location>
        <begin position="474"/>
        <end position="491"/>
    </location>
</feature>
<dbReference type="InterPro" id="IPR036392">
    <property type="entry name" value="PLAT/LH2_dom_sf"/>
</dbReference>
<evidence type="ECO:0000259" key="8">
    <source>
        <dbReference type="Pfam" id="PF20519"/>
    </source>
</evidence>
<feature type="compositionally biased region" description="Basic and acidic residues" evidence="6">
    <location>
        <begin position="433"/>
        <end position="443"/>
    </location>
</feature>
<feature type="transmembrane region" description="Helical" evidence="7">
    <location>
        <begin position="658"/>
        <end position="675"/>
    </location>
</feature>
<feature type="domain" description="Polycystin" evidence="8">
    <location>
        <begin position="696"/>
        <end position="892"/>
    </location>
</feature>
<feature type="transmembrane region" description="Helical" evidence="7">
    <location>
        <begin position="523"/>
        <end position="547"/>
    </location>
</feature>
<evidence type="ECO:0000256" key="4">
    <source>
        <dbReference type="ARBA" id="ARBA00022989"/>
    </source>
</evidence>
<feature type="transmembrane region" description="Helical" evidence="7">
    <location>
        <begin position="116"/>
        <end position="135"/>
    </location>
</feature>
<dbReference type="Pfam" id="PF20519">
    <property type="entry name" value="Polycystin_dom"/>
    <property type="match status" value="1"/>
</dbReference>
<accession>H2Y6Q6</accession>
<feature type="compositionally biased region" description="Basic residues" evidence="6">
    <location>
        <begin position="463"/>
        <end position="473"/>
    </location>
</feature>
<evidence type="ECO:0000256" key="3">
    <source>
        <dbReference type="ARBA" id="ARBA00022692"/>
    </source>
</evidence>
<feature type="transmembrane region" description="Helical" evidence="7">
    <location>
        <begin position="264"/>
        <end position="282"/>
    </location>
</feature>
<dbReference type="GO" id="GO:0016020">
    <property type="term" value="C:membrane"/>
    <property type="evidence" value="ECO:0007669"/>
    <property type="project" value="UniProtKB-SubCell"/>
</dbReference>
<dbReference type="AlphaFoldDB" id="H2Y6Q6"/>